<comment type="similarity">
    <text evidence="1 4">Belongs to the inositol phosphokinase (IPK) family.</text>
</comment>
<feature type="region of interest" description="Disordered" evidence="5">
    <location>
        <begin position="1232"/>
        <end position="1251"/>
    </location>
</feature>
<dbReference type="Pfam" id="PF03770">
    <property type="entry name" value="IPK"/>
    <property type="match status" value="1"/>
</dbReference>
<gene>
    <name evidence="6" type="ORF">B0F90DRAFT_1814134</name>
</gene>
<feature type="compositionally biased region" description="Basic and acidic residues" evidence="5">
    <location>
        <begin position="566"/>
        <end position="578"/>
    </location>
</feature>
<dbReference type="Gene3D" id="3.30.470.160">
    <property type="entry name" value="Inositol polyphosphate kinase"/>
    <property type="match status" value="1"/>
</dbReference>
<feature type="compositionally biased region" description="Basic and acidic residues" evidence="5">
    <location>
        <begin position="252"/>
        <end position="278"/>
    </location>
</feature>
<feature type="compositionally biased region" description="Basic and acidic residues" evidence="5">
    <location>
        <begin position="285"/>
        <end position="308"/>
    </location>
</feature>
<feature type="region of interest" description="Disordered" evidence="5">
    <location>
        <begin position="252"/>
        <end position="317"/>
    </location>
</feature>
<dbReference type="GO" id="GO:0046854">
    <property type="term" value="P:phosphatidylinositol phosphate biosynthetic process"/>
    <property type="evidence" value="ECO:0007669"/>
    <property type="project" value="TreeGrafter"/>
</dbReference>
<feature type="region of interest" description="Disordered" evidence="5">
    <location>
        <begin position="1"/>
        <end position="170"/>
    </location>
</feature>
<feature type="region of interest" description="Disordered" evidence="5">
    <location>
        <begin position="344"/>
        <end position="465"/>
    </location>
</feature>
<keyword evidence="7" id="KW-1185">Reference proteome</keyword>
<dbReference type="AlphaFoldDB" id="A0AAD4MDZ3"/>
<evidence type="ECO:0000313" key="6">
    <source>
        <dbReference type="EMBL" id="KAI0307372.1"/>
    </source>
</evidence>
<proteinExistence type="inferred from homology"/>
<keyword evidence="2 4" id="KW-0808">Transferase</keyword>
<sequence>MTSIDHNNNNNNNNNNSYSYPPSPPDSADISPSDSPTSLSKSLRPERSISDVTSPSEPLPHPSLSPNIYHLKSDADSALLDSTPPDVSLSTSSSRPRVSPHKSAPRSQTLPVVHPTHSDLVFPTSSHRTPRPLSRRSSARSTASSSSDSSPPPPSHSRSPQHNTTGIGRKVADSLQLFKESVSLPATEVINPLAFTRACSPSRRRRKSSLSPGDDDDDVIGPHFEFVKRADWQERAAAALRIERSGLTLDRARAREGLVGAARDRRESESRKKERADLPQDDSLDDRIQYADLFKQQDTRGRPRDRQQLSEQPCVVLPANTQATSRAPSYHDLCLTPIMTSPPHSYPLSPSPSRPPSQRIPLPTSQFQPSPEVVTPTTLSPVSIAHHTHGSKISHSRSPTPVRAVPQLPSRPIHRDLVSTPSPWTTDDESAWESASVTSTTSASSPPSPPEPSESNPGLSWPTDDEYQDMHRHISIDEDGDIGDHYHAQFDPSEDVLPHIPLRPFRNQVGGHASIYKFTKRAVCKPLVSRENLFYEAVEREAPPLLDFIPRYLGVMLVSYRKVSKSKESSIKPGEHGPTRPPLHKSVTGSSTLSIKKPELLPSEVHNADNDRGDDEAELPEVILDRNRHIVPEWMLRGTRSRAQSHATVLPANILSAQHLRRPFLASASSSPDLGSPGLQSKAGSASSSPGPLARQGLALPGDGTDLPATPANSPNVSTKVLHGQFPSPIHGGSLSAARMLIRDMAARTLMFTRGSWFDGLGSTTVNTKLKDHVFGTIMRRLQRRHGGQWSGGVRTEDEGDIADVEGESDGAVSRPDSMARRRKKHSRVDRLRAEEVLAQVESLRRVQSERGMVGAAKMRAFHVVASSASGVQDLFDFEEEHEARLDGNGVAIQRRSRSRAATVDAPLRGRTRRTSPLERPHYPVCHKETDDAVTRQNHFILMEDLTGRLKRPCVLDLKMGTRQYGVDAAATKKKSQRKKCDRTTSRSHGVRICGMQVWNHMTQSYVTQDKYQGREIKKDEFPASLASFLYDGERLLAHQIPCILGKIYALGRIINRLKGFRFYGCSLLFIYDGDHEVQEALGTSYFEHPTSRSHRGESLERHRRLHQATERSSLERSSTSLRRSYSDDVLGGPIDQRCSPKRRRGEVNIRIVDFAHMTTGHDWLPYPEDHHATQEANGGKGYSADVDPETGLIYARFPPHDPDEPDRGFLFGLKNLAESLEKIYNDERMRQIKSRDDPSAMKDQLPPLSTDSKRVFQEIMKLENPDDWGYLST</sequence>
<dbReference type="InterPro" id="IPR005522">
    <property type="entry name" value="IPK"/>
</dbReference>
<dbReference type="GO" id="GO:0032958">
    <property type="term" value="P:inositol phosphate biosynthetic process"/>
    <property type="evidence" value="ECO:0007669"/>
    <property type="project" value="InterPro"/>
</dbReference>
<feature type="region of interest" description="Disordered" evidence="5">
    <location>
        <begin position="190"/>
        <end position="221"/>
    </location>
</feature>
<name>A0AAD4MDZ3_9AGAM</name>
<accession>A0AAD4MDZ3</accession>
<feature type="compositionally biased region" description="Basic and acidic residues" evidence="5">
    <location>
        <begin position="1232"/>
        <end position="1241"/>
    </location>
</feature>
<comment type="caution">
    <text evidence="6">The sequence shown here is derived from an EMBL/GenBank/DDBJ whole genome shotgun (WGS) entry which is preliminary data.</text>
</comment>
<feature type="compositionally biased region" description="Basic residues" evidence="5">
    <location>
        <begin position="386"/>
        <end position="395"/>
    </location>
</feature>
<feature type="region of interest" description="Disordered" evidence="5">
    <location>
        <begin position="667"/>
        <end position="725"/>
    </location>
</feature>
<feature type="compositionally biased region" description="Low complexity" evidence="5">
    <location>
        <begin position="81"/>
        <end position="97"/>
    </location>
</feature>
<protein>
    <recommendedName>
        <fullName evidence="4">Kinase</fullName>
        <ecNumber evidence="4">2.7.-.-</ecNumber>
    </recommendedName>
</protein>
<organism evidence="6 7">
    <name type="scientific">Multifurca ochricompacta</name>
    <dbReference type="NCBI Taxonomy" id="376703"/>
    <lineage>
        <taxon>Eukaryota</taxon>
        <taxon>Fungi</taxon>
        <taxon>Dikarya</taxon>
        <taxon>Basidiomycota</taxon>
        <taxon>Agaricomycotina</taxon>
        <taxon>Agaricomycetes</taxon>
        <taxon>Russulales</taxon>
        <taxon>Russulaceae</taxon>
        <taxon>Multifurca</taxon>
    </lineage>
</organism>
<dbReference type="Proteomes" id="UP001203297">
    <property type="component" value="Unassembled WGS sequence"/>
</dbReference>
<dbReference type="GO" id="GO:0008440">
    <property type="term" value="F:inositol-1,4,5-trisphosphate 3-kinase activity"/>
    <property type="evidence" value="ECO:0007669"/>
    <property type="project" value="TreeGrafter"/>
</dbReference>
<dbReference type="GO" id="GO:0000824">
    <property type="term" value="F:inositol-1,4,5,6-tetrakisphosphate 3-kinase activity"/>
    <property type="evidence" value="ECO:0007669"/>
    <property type="project" value="TreeGrafter"/>
</dbReference>
<evidence type="ECO:0000256" key="5">
    <source>
        <dbReference type="SAM" id="MobiDB-lite"/>
    </source>
</evidence>
<dbReference type="PANTHER" id="PTHR12400">
    <property type="entry name" value="INOSITOL POLYPHOSPHATE KINASE"/>
    <property type="match status" value="1"/>
</dbReference>
<dbReference type="EC" id="2.7.-.-" evidence="4"/>
<feature type="region of interest" description="Disordered" evidence="5">
    <location>
        <begin position="566"/>
        <end position="617"/>
    </location>
</feature>
<dbReference type="GO" id="GO:0005634">
    <property type="term" value="C:nucleus"/>
    <property type="evidence" value="ECO:0007669"/>
    <property type="project" value="TreeGrafter"/>
</dbReference>
<keyword evidence="3 4" id="KW-0418">Kinase</keyword>
<dbReference type="InterPro" id="IPR038286">
    <property type="entry name" value="IPK_sf"/>
</dbReference>
<evidence type="ECO:0000256" key="2">
    <source>
        <dbReference type="ARBA" id="ARBA00022679"/>
    </source>
</evidence>
<evidence type="ECO:0000256" key="3">
    <source>
        <dbReference type="ARBA" id="ARBA00022777"/>
    </source>
</evidence>
<dbReference type="PANTHER" id="PTHR12400:SF21">
    <property type="entry name" value="KINASE"/>
    <property type="match status" value="1"/>
</dbReference>
<feature type="region of interest" description="Disordered" evidence="5">
    <location>
        <begin position="1088"/>
        <end position="1143"/>
    </location>
</feature>
<evidence type="ECO:0000256" key="1">
    <source>
        <dbReference type="ARBA" id="ARBA00007374"/>
    </source>
</evidence>
<feature type="region of interest" description="Disordered" evidence="5">
    <location>
        <begin position="806"/>
        <end position="827"/>
    </location>
</feature>
<feature type="compositionally biased region" description="Low complexity" evidence="5">
    <location>
        <begin position="432"/>
        <end position="445"/>
    </location>
</feature>
<feature type="compositionally biased region" description="Polar residues" evidence="5">
    <location>
        <begin position="364"/>
        <end position="381"/>
    </location>
</feature>
<reference evidence="6" key="1">
    <citation type="journal article" date="2022" name="New Phytol.">
        <title>Evolutionary transition to the ectomycorrhizal habit in the genomes of a hyperdiverse lineage of mushroom-forming fungi.</title>
        <authorList>
            <person name="Looney B."/>
            <person name="Miyauchi S."/>
            <person name="Morin E."/>
            <person name="Drula E."/>
            <person name="Courty P.E."/>
            <person name="Kohler A."/>
            <person name="Kuo A."/>
            <person name="LaButti K."/>
            <person name="Pangilinan J."/>
            <person name="Lipzen A."/>
            <person name="Riley R."/>
            <person name="Andreopoulos W."/>
            <person name="He G."/>
            <person name="Johnson J."/>
            <person name="Nolan M."/>
            <person name="Tritt A."/>
            <person name="Barry K.W."/>
            <person name="Grigoriev I.V."/>
            <person name="Nagy L.G."/>
            <person name="Hibbett D."/>
            <person name="Henrissat B."/>
            <person name="Matheny P.B."/>
            <person name="Labbe J."/>
            <person name="Martin F.M."/>
        </authorList>
    </citation>
    <scope>NUCLEOTIDE SEQUENCE</scope>
    <source>
        <strain evidence="6">BPL690</strain>
    </source>
</reference>
<dbReference type="EMBL" id="WTXG01000002">
    <property type="protein sequence ID" value="KAI0307372.1"/>
    <property type="molecule type" value="Genomic_DNA"/>
</dbReference>
<feature type="compositionally biased region" description="Low complexity" evidence="5">
    <location>
        <begin position="1"/>
        <end position="42"/>
    </location>
</feature>
<dbReference type="GO" id="GO:0005737">
    <property type="term" value="C:cytoplasm"/>
    <property type="evidence" value="ECO:0007669"/>
    <property type="project" value="TreeGrafter"/>
</dbReference>
<evidence type="ECO:0000256" key="4">
    <source>
        <dbReference type="RuleBase" id="RU363090"/>
    </source>
</evidence>
<feature type="compositionally biased region" description="Low complexity" evidence="5">
    <location>
        <begin position="683"/>
        <end position="692"/>
    </location>
</feature>
<dbReference type="SUPFAM" id="SSF56104">
    <property type="entry name" value="SAICAR synthase-like"/>
    <property type="match status" value="1"/>
</dbReference>
<evidence type="ECO:0000313" key="7">
    <source>
        <dbReference type="Proteomes" id="UP001203297"/>
    </source>
</evidence>
<feature type="compositionally biased region" description="Low complexity" evidence="5">
    <location>
        <begin position="139"/>
        <end position="149"/>
    </location>
</feature>
<feature type="compositionally biased region" description="Basic residues" evidence="5">
    <location>
        <begin position="128"/>
        <end position="138"/>
    </location>
</feature>